<dbReference type="EMBL" id="JBHUMM010000005">
    <property type="protein sequence ID" value="MFD2670735.1"/>
    <property type="molecule type" value="Genomic_DNA"/>
</dbReference>
<evidence type="ECO:0000256" key="7">
    <source>
        <dbReference type="RuleBase" id="RU363032"/>
    </source>
</evidence>
<name>A0ABW5R6Q6_9BACL</name>
<dbReference type="PROSITE" id="PS50928">
    <property type="entry name" value="ABC_TM1"/>
    <property type="match status" value="1"/>
</dbReference>
<organism evidence="9 10">
    <name type="scientific">Marinicrinis sediminis</name>
    <dbReference type="NCBI Taxonomy" id="1652465"/>
    <lineage>
        <taxon>Bacteria</taxon>
        <taxon>Bacillati</taxon>
        <taxon>Bacillota</taxon>
        <taxon>Bacilli</taxon>
        <taxon>Bacillales</taxon>
        <taxon>Paenibacillaceae</taxon>
    </lineage>
</organism>
<evidence type="ECO:0000256" key="1">
    <source>
        <dbReference type="ARBA" id="ARBA00004651"/>
    </source>
</evidence>
<dbReference type="Gene3D" id="1.10.3720.10">
    <property type="entry name" value="MetI-like"/>
    <property type="match status" value="1"/>
</dbReference>
<evidence type="ECO:0000256" key="3">
    <source>
        <dbReference type="ARBA" id="ARBA00022475"/>
    </source>
</evidence>
<dbReference type="Proteomes" id="UP001597497">
    <property type="component" value="Unassembled WGS sequence"/>
</dbReference>
<dbReference type="InterPro" id="IPR035906">
    <property type="entry name" value="MetI-like_sf"/>
</dbReference>
<keyword evidence="3" id="KW-1003">Cell membrane</keyword>
<evidence type="ECO:0000259" key="8">
    <source>
        <dbReference type="PROSITE" id="PS50928"/>
    </source>
</evidence>
<gene>
    <name evidence="9" type="ORF">ACFSUC_03810</name>
</gene>
<dbReference type="Pfam" id="PF00528">
    <property type="entry name" value="BPD_transp_1"/>
    <property type="match status" value="1"/>
</dbReference>
<keyword evidence="6 7" id="KW-0472">Membrane</keyword>
<dbReference type="InterPro" id="IPR051393">
    <property type="entry name" value="ABC_transporter_permease"/>
</dbReference>
<keyword evidence="5 7" id="KW-1133">Transmembrane helix</keyword>
<keyword evidence="4 7" id="KW-0812">Transmembrane</keyword>
<protein>
    <submittedName>
        <fullName evidence="9">Carbohydrate ABC transporter permease</fullName>
    </submittedName>
</protein>
<dbReference type="InterPro" id="IPR000515">
    <property type="entry name" value="MetI-like"/>
</dbReference>
<feature type="transmembrane region" description="Helical" evidence="7">
    <location>
        <begin position="271"/>
        <end position="294"/>
    </location>
</feature>
<keyword evidence="2 7" id="KW-0813">Transport</keyword>
<accession>A0ABW5R6Q6</accession>
<feature type="transmembrane region" description="Helical" evidence="7">
    <location>
        <begin position="87"/>
        <end position="108"/>
    </location>
</feature>
<dbReference type="PANTHER" id="PTHR30193">
    <property type="entry name" value="ABC TRANSPORTER PERMEASE PROTEIN"/>
    <property type="match status" value="1"/>
</dbReference>
<dbReference type="PANTHER" id="PTHR30193:SF37">
    <property type="entry name" value="INNER MEMBRANE ABC TRANSPORTER PERMEASE PROTEIN YCJO"/>
    <property type="match status" value="1"/>
</dbReference>
<sequence>MSVMRKNKNRIRLDWSGYMFILPAMLILMLFLIYPIVWAFIVSFKEIKPLELKNSGLFEIPGEFVGLSQYIEVFQNELFIKALFNTAYFGLIYIPITLMAAALLAVLLTQKIPGVNFFRTVLFIPYIISVVSASLIFLFIFNGEQGMINAVLMKFSIDGPNWLSNSLLAMPVIAVMSAWKKVGYFMLIYLAGLQNIPQSLYEAADIDGANAFQRFWLITWPMLSRITLVVSVLLMIDTLNVFQEIFVMTGGGPGDSTTTVPFLIYNEAFKYYRIGSASAMSYILFIIVIIVTVIQKRAVDKRLG</sequence>
<keyword evidence="10" id="KW-1185">Reference proteome</keyword>
<proteinExistence type="inferred from homology"/>
<comment type="similarity">
    <text evidence="7">Belongs to the binding-protein-dependent transport system permease family.</text>
</comment>
<evidence type="ECO:0000313" key="9">
    <source>
        <dbReference type="EMBL" id="MFD2670735.1"/>
    </source>
</evidence>
<evidence type="ECO:0000256" key="5">
    <source>
        <dbReference type="ARBA" id="ARBA00022989"/>
    </source>
</evidence>
<evidence type="ECO:0000256" key="6">
    <source>
        <dbReference type="ARBA" id="ARBA00023136"/>
    </source>
</evidence>
<dbReference type="SUPFAM" id="SSF161098">
    <property type="entry name" value="MetI-like"/>
    <property type="match status" value="1"/>
</dbReference>
<dbReference type="CDD" id="cd06261">
    <property type="entry name" value="TM_PBP2"/>
    <property type="match status" value="1"/>
</dbReference>
<comment type="caution">
    <text evidence="9">The sequence shown here is derived from an EMBL/GenBank/DDBJ whole genome shotgun (WGS) entry which is preliminary data.</text>
</comment>
<evidence type="ECO:0000256" key="4">
    <source>
        <dbReference type="ARBA" id="ARBA00022692"/>
    </source>
</evidence>
<feature type="domain" description="ABC transmembrane type-1" evidence="8">
    <location>
        <begin position="83"/>
        <end position="295"/>
    </location>
</feature>
<comment type="subcellular location">
    <subcellularLocation>
        <location evidence="1 7">Cell membrane</location>
        <topology evidence="1 7">Multi-pass membrane protein</topology>
    </subcellularLocation>
</comment>
<evidence type="ECO:0000313" key="10">
    <source>
        <dbReference type="Proteomes" id="UP001597497"/>
    </source>
</evidence>
<evidence type="ECO:0000256" key="2">
    <source>
        <dbReference type="ARBA" id="ARBA00022448"/>
    </source>
</evidence>
<feature type="transmembrane region" description="Helical" evidence="7">
    <location>
        <begin position="215"/>
        <end position="236"/>
    </location>
</feature>
<dbReference type="RefSeq" id="WP_379928158.1">
    <property type="nucleotide sequence ID" value="NZ_JBHUMM010000005.1"/>
</dbReference>
<reference evidence="10" key="1">
    <citation type="journal article" date="2019" name="Int. J. Syst. Evol. Microbiol.">
        <title>The Global Catalogue of Microorganisms (GCM) 10K type strain sequencing project: providing services to taxonomists for standard genome sequencing and annotation.</title>
        <authorList>
            <consortium name="The Broad Institute Genomics Platform"/>
            <consortium name="The Broad Institute Genome Sequencing Center for Infectious Disease"/>
            <person name="Wu L."/>
            <person name="Ma J."/>
        </authorList>
    </citation>
    <scope>NUCLEOTIDE SEQUENCE [LARGE SCALE GENOMIC DNA]</scope>
    <source>
        <strain evidence="10">KCTC 33676</strain>
    </source>
</reference>
<feature type="transmembrane region" description="Helical" evidence="7">
    <location>
        <begin position="120"/>
        <end position="142"/>
    </location>
</feature>
<feature type="transmembrane region" description="Helical" evidence="7">
    <location>
        <begin position="20"/>
        <end position="41"/>
    </location>
</feature>